<dbReference type="SUPFAM" id="SSF51126">
    <property type="entry name" value="Pectin lyase-like"/>
    <property type="match status" value="1"/>
</dbReference>
<dbReference type="InterPro" id="IPR011050">
    <property type="entry name" value="Pectin_lyase_fold/virulence"/>
</dbReference>
<evidence type="ECO:0000256" key="1">
    <source>
        <dbReference type="SAM" id="MobiDB-lite"/>
    </source>
</evidence>
<sequence length="576" mass="62296">MADANNTLLGPNVYVFDPSMPAGAVQEQANKIFKQMEANEFGPERYSLLFKPGTYPVLFDVGFYTSVAGLGQGPDAVRIEGGANVPAYWMPHMNATCNFWRSYENLAINASDATNKTTTIAISQAAPLRRLHITSPNGLWLFQVDPETHAGGWASGGFMADSVVDNQVLPGSQQQWLSRNCSWGSWANGVWNMVFVGCANAPSGNNWPTDPYTTVDRTPLVREKPYLYLDDAGRYAVFVPALQRDTQGPSWTEGRHTPGRSISVEGGEFHVAQAATSTAASLNEALRAGKHILLTPGVYQLDEALQVTKAGTIVLGMGFATLIPRQGNTAIKVADVDGVTVAGLIIDAGPTNSPYLMEVGTEGSAASHAADPTFLFDITARTGGAQAGKNDVGIVVHSHDVVCDQLWLWRADHGPGAGWDSNPTKHGIVVNGDNVVAYGLFNEHHEEYQTLWNGQNGRVYFYQSEIPYDPPSQERYMSHGGTVNGYASYKVADGVATHEAWGLGVYSYFRDSPVKAENAIEAPADGRAGVKIHRMTTIWLNGQNGSEISHIINGRGSRVYGSSPEEAQRQTLKEFP</sequence>
<gene>
    <name evidence="2" type="ORF">PG986_004166</name>
</gene>
<organism evidence="2 3">
    <name type="scientific">Apiospora aurea</name>
    <dbReference type="NCBI Taxonomy" id="335848"/>
    <lineage>
        <taxon>Eukaryota</taxon>
        <taxon>Fungi</taxon>
        <taxon>Dikarya</taxon>
        <taxon>Ascomycota</taxon>
        <taxon>Pezizomycotina</taxon>
        <taxon>Sordariomycetes</taxon>
        <taxon>Xylariomycetidae</taxon>
        <taxon>Amphisphaeriales</taxon>
        <taxon>Apiosporaceae</taxon>
        <taxon>Apiospora</taxon>
    </lineage>
</organism>
<dbReference type="CDD" id="cd23669">
    <property type="entry name" value="GH55_SacteLam55A-like"/>
    <property type="match status" value="1"/>
</dbReference>
<evidence type="ECO:0008006" key="4">
    <source>
        <dbReference type="Google" id="ProtNLM"/>
    </source>
</evidence>
<feature type="region of interest" description="Disordered" evidence="1">
    <location>
        <begin position="555"/>
        <end position="576"/>
    </location>
</feature>
<dbReference type="RefSeq" id="XP_066703015.1">
    <property type="nucleotide sequence ID" value="XM_066840388.1"/>
</dbReference>
<dbReference type="InterPro" id="IPR059186">
    <property type="entry name" value="SACTE_4363"/>
</dbReference>
<keyword evidence="3" id="KW-1185">Reference proteome</keyword>
<reference evidence="2 3" key="1">
    <citation type="submission" date="2023-01" db="EMBL/GenBank/DDBJ databases">
        <title>Analysis of 21 Apiospora genomes using comparative genomics revels a genus with tremendous synthesis potential of carbohydrate active enzymes and secondary metabolites.</title>
        <authorList>
            <person name="Sorensen T."/>
        </authorList>
    </citation>
    <scope>NUCLEOTIDE SEQUENCE [LARGE SCALE GENOMIC DNA]</scope>
    <source>
        <strain evidence="2 3">CBS 24483</strain>
    </source>
</reference>
<dbReference type="GeneID" id="92073450"/>
<dbReference type="Gene3D" id="2.160.20.10">
    <property type="entry name" value="Single-stranded right-handed beta-helix, Pectin lyase-like"/>
    <property type="match status" value="1"/>
</dbReference>
<dbReference type="EMBL" id="JAQQWE010000003">
    <property type="protein sequence ID" value="KAK7959312.1"/>
    <property type="molecule type" value="Genomic_DNA"/>
</dbReference>
<evidence type="ECO:0000313" key="2">
    <source>
        <dbReference type="EMBL" id="KAK7959312.1"/>
    </source>
</evidence>
<name>A0ABR1QLU3_9PEZI</name>
<comment type="caution">
    <text evidence="2">The sequence shown here is derived from an EMBL/GenBank/DDBJ whole genome shotgun (WGS) entry which is preliminary data.</text>
</comment>
<accession>A0ABR1QLU3</accession>
<evidence type="ECO:0000313" key="3">
    <source>
        <dbReference type="Proteomes" id="UP001391051"/>
    </source>
</evidence>
<protein>
    <recommendedName>
        <fullName evidence="4">Coagulation factor 5/8 type domain-containing protein</fullName>
    </recommendedName>
</protein>
<dbReference type="InterPro" id="IPR012334">
    <property type="entry name" value="Pectin_lyas_fold"/>
</dbReference>
<feature type="compositionally biased region" description="Basic and acidic residues" evidence="1">
    <location>
        <begin position="566"/>
        <end position="576"/>
    </location>
</feature>
<dbReference type="Proteomes" id="UP001391051">
    <property type="component" value="Unassembled WGS sequence"/>
</dbReference>
<proteinExistence type="predicted"/>